<feature type="chain" id="PRO_5042297184" description="Lipoprotein" evidence="1">
    <location>
        <begin position="22"/>
        <end position="146"/>
    </location>
</feature>
<organism evidence="2 3">
    <name type="scientific">Treponema putidum</name>
    <dbReference type="NCBI Taxonomy" id="221027"/>
    <lineage>
        <taxon>Bacteria</taxon>
        <taxon>Pseudomonadati</taxon>
        <taxon>Spirochaetota</taxon>
        <taxon>Spirochaetia</taxon>
        <taxon>Spirochaetales</taxon>
        <taxon>Treponemataceae</taxon>
        <taxon>Treponema</taxon>
    </lineage>
</organism>
<evidence type="ECO:0000256" key="1">
    <source>
        <dbReference type="SAM" id="SignalP"/>
    </source>
</evidence>
<dbReference type="Proteomes" id="UP001058682">
    <property type="component" value="Chromosome"/>
</dbReference>
<gene>
    <name evidence="2" type="ORF">E4N74_07140</name>
</gene>
<evidence type="ECO:0000313" key="2">
    <source>
        <dbReference type="EMBL" id="UTY33801.1"/>
    </source>
</evidence>
<evidence type="ECO:0000313" key="3">
    <source>
        <dbReference type="Proteomes" id="UP001058682"/>
    </source>
</evidence>
<proteinExistence type="predicted"/>
<feature type="signal peptide" evidence="1">
    <location>
        <begin position="1"/>
        <end position="21"/>
    </location>
</feature>
<evidence type="ECO:0008006" key="4">
    <source>
        <dbReference type="Google" id="ProtNLM"/>
    </source>
</evidence>
<keyword evidence="1" id="KW-0732">Signal</keyword>
<reference evidence="2" key="1">
    <citation type="submission" date="2019-04" db="EMBL/GenBank/DDBJ databases">
        <title>Whole genome sequencing of oral phylogroup 2 treponemes.</title>
        <authorList>
            <person name="Chan Y."/>
            <person name="Zeng H.H."/>
            <person name="Yu X.L."/>
            <person name="Leung W.K."/>
            <person name="Watt R.M."/>
        </authorList>
    </citation>
    <scope>NUCLEOTIDE SEQUENCE</scope>
    <source>
        <strain evidence="2">OMZ 835</strain>
    </source>
</reference>
<sequence>MKTCRKIILLALTLSVVFVFSCKTNENKSSPAKNNGDLSKYELVAEAATKQCPVMLDEITRLDSVQYNAKEHALVYSYSIMNIKKSDIPANTVDLTLGMMRDAMLSGLKGQAALDMFRKDKVKLVYVFKDKEGKELFVFDFKHTEY</sequence>
<dbReference type="EMBL" id="CP038804">
    <property type="protein sequence ID" value="UTY33801.1"/>
    <property type="molecule type" value="Genomic_DNA"/>
</dbReference>
<dbReference type="AlphaFoldDB" id="A0AAE9MU26"/>
<protein>
    <recommendedName>
        <fullName evidence="4">Lipoprotein</fullName>
    </recommendedName>
</protein>
<name>A0AAE9MU26_9SPIR</name>
<dbReference type="RefSeq" id="WP_255817100.1">
    <property type="nucleotide sequence ID" value="NZ_CP038803.1"/>
</dbReference>
<dbReference type="PROSITE" id="PS51257">
    <property type="entry name" value="PROKAR_LIPOPROTEIN"/>
    <property type="match status" value="1"/>
</dbReference>
<accession>A0AAE9MU26</accession>